<feature type="domain" description="ABC transmembrane type-2" evidence="10">
    <location>
        <begin position="31"/>
        <end position="252"/>
    </location>
</feature>
<dbReference type="Pfam" id="PF01061">
    <property type="entry name" value="ABC2_membrane"/>
    <property type="match status" value="1"/>
</dbReference>
<evidence type="ECO:0000256" key="9">
    <source>
        <dbReference type="RuleBase" id="RU361157"/>
    </source>
</evidence>
<dbReference type="PROSITE" id="PS51012">
    <property type="entry name" value="ABC_TM2"/>
    <property type="match status" value="1"/>
</dbReference>
<feature type="transmembrane region" description="Helical" evidence="9">
    <location>
        <begin position="226"/>
        <end position="249"/>
    </location>
</feature>
<dbReference type="AlphaFoldDB" id="A0A447T669"/>
<evidence type="ECO:0000313" key="11">
    <source>
        <dbReference type="EMBL" id="VEB40379.1"/>
    </source>
</evidence>
<dbReference type="PANTHER" id="PTHR30413">
    <property type="entry name" value="INNER MEMBRANE TRANSPORT PERMEASE"/>
    <property type="match status" value="1"/>
</dbReference>
<proteinExistence type="inferred from homology"/>
<reference evidence="11 12" key="1">
    <citation type="submission" date="2018-12" db="EMBL/GenBank/DDBJ databases">
        <authorList>
            <consortium name="Pathogen Informatics"/>
        </authorList>
    </citation>
    <scope>NUCLEOTIDE SEQUENCE [LARGE SCALE GENOMIC DNA]</scope>
    <source>
        <strain evidence="11 12">NCTC9695</strain>
    </source>
</reference>
<protein>
    <recommendedName>
        <fullName evidence="9">Transport permease protein</fullName>
    </recommendedName>
</protein>
<dbReference type="PRINTS" id="PR00164">
    <property type="entry name" value="ABC2TRNSPORT"/>
</dbReference>
<dbReference type="GO" id="GO:0140359">
    <property type="term" value="F:ABC-type transporter activity"/>
    <property type="evidence" value="ECO:0007669"/>
    <property type="project" value="InterPro"/>
</dbReference>
<evidence type="ECO:0000259" key="10">
    <source>
        <dbReference type="PROSITE" id="PS51012"/>
    </source>
</evidence>
<evidence type="ECO:0000256" key="5">
    <source>
        <dbReference type="ARBA" id="ARBA00022519"/>
    </source>
</evidence>
<evidence type="ECO:0000256" key="3">
    <source>
        <dbReference type="ARBA" id="ARBA00022448"/>
    </source>
</evidence>
<evidence type="ECO:0000256" key="7">
    <source>
        <dbReference type="ARBA" id="ARBA00022989"/>
    </source>
</evidence>
<accession>A0A447T669</accession>
<feature type="transmembrane region" description="Helical" evidence="9">
    <location>
        <begin position="62"/>
        <end position="86"/>
    </location>
</feature>
<name>A0A447T669_CHRVL</name>
<dbReference type="PANTHER" id="PTHR30413:SF8">
    <property type="entry name" value="TRANSPORT PERMEASE PROTEIN"/>
    <property type="match status" value="1"/>
</dbReference>
<feature type="transmembrane region" description="Helical" evidence="9">
    <location>
        <begin position="145"/>
        <end position="166"/>
    </location>
</feature>
<evidence type="ECO:0000313" key="12">
    <source>
        <dbReference type="Proteomes" id="UP000275777"/>
    </source>
</evidence>
<dbReference type="InterPro" id="IPR047817">
    <property type="entry name" value="ABC2_TM_bact-type"/>
</dbReference>
<keyword evidence="4 9" id="KW-1003">Cell membrane</keyword>
<dbReference type="GO" id="GO:0043190">
    <property type="term" value="C:ATP-binding cassette (ABC) transporter complex"/>
    <property type="evidence" value="ECO:0007669"/>
    <property type="project" value="InterPro"/>
</dbReference>
<dbReference type="GO" id="GO:0015920">
    <property type="term" value="P:lipopolysaccharide transport"/>
    <property type="evidence" value="ECO:0007669"/>
    <property type="project" value="TreeGrafter"/>
</dbReference>
<keyword evidence="3 9" id="KW-0813">Transport</keyword>
<dbReference type="EMBL" id="LR134182">
    <property type="protein sequence ID" value="VEB40379.1"/>
    <property type="molecule type" value="Genomic_DNA"/>
</dbReference>
<evidence type="ECO:0000256" key="2">
    <source>
        <dbReference type="ARBA" id="ARBA00007783"/>
    </source>
</evidence>
<comment type="similarity">
    <text evidence="2 9">Belongs to the ABC-2 integral membrane protein family.</text>
</comment>
<keyword evidence="8 9" id="KW-0472">Membrane</keyword>
<evidence type="ECO:0000256" key="4">
    <source>
        <dbReference type="ARBA" id="ARBA00022475"/>
    </source>
</evidence>
<evidence type="ECO:0000256" key="1">
    <source>
        <dbReference type="ARBA" id="ARBA00004429"/>
    </source>
</evidence>
<dbReference type="RefSeq" id="WP_048404371.1">
    <property type="nucleotide sequence ID" value="NZ_CP050992.1"/>
</dbReference>
<comment type="subcellular location">
    <subcellularLocation>
        <location evidence="1 9">Cell inner membrane</location>
        <topology evidence="1 9">Multi-pass membrane protein</topology>
    </subcellularLocation>
</comment>
<keyword evidence="6 9" id="KW-0812">Transmembrane</keyword>
<evidence type="ECO:0000256" key="6">
    <source>
        <dbReference type="ARBA" id="ARBA00022692"/>
    </source>
</evidence>
<dbReference type="InterPro" id="IPR000412">
    <property type="entry name" value="ABC_2_transport"/>
</dbReference>
<sequence length="259" mass="29312">MTARNGWSVMRNSVHALFLRELKTRFGEYRLGYLWALLEPVLQMMVMLAIMGYLMHRVMPDISFPVFFVCGIVPYSLFSNIATRSLNAIEANRGLFSYRPVHPVDAVLARSLLECLIQGGCFAALLVALWLLGEPMRIDNVPMLLSIWLALALLSQGMGFAFMVLGHAFKAADKILPLLIRPLYFASGVMFSLHVLPPEFRYLVDWNPLLHAFELMRHAVSPSYPLYGISLSYLWLCALVSLFIGLLLYKAREPAILRS</sequence>
<feature type="transmembrane region" description="Helical" evidence="9">
    <location>
        <begin position="33"/>
        <end position="56"/>
    </location>
</feature>
<keyword evidence="7 9" id="KW-1133">Transmembrane helix</keyword>
<evidence type="ECO:0000256" key="8">
    <source>
        <dbReference type="ARBA" id="ARBA00023136"/>
    </source>
</evidence>
<keyword evidence="5" id="KW-0997">Cell inner membrane</keyword>
<organism evidence="11 12">
    <name type="scientific">Chromobacterium violaceum</name>
    <dbReference type="NCBI Taxonomy" id="536"/>
    <lineage>
        <taxon>Bacteria</taxon>
        <taxon>Pseudomonadati</taxon>
        <taxon>Pseudomonadota</taxon>
        <taxon>Betaproteobacteria</taxon>
        <taxon>Neisseriales</taxon>
        <taxon>Chromobacteriaceae</taxon>
        <taxon>Chromobacterium</taxon>
    </lineage>
</organism>
<feature type="transmembrane region" description="Helical" evidence="9">
    <location>
        <begin position="107"/>
        <end position="133"/>
    </location>
</feature>
<gene>
    <name evidence="11" type="primary">kpsM</name>
    <name evidence="11" type="ORF">NCTC9695_00778</name>
</gene>
<dbReference type="Proteomes" id="UP000275777">
    <property type="component" value="Chromosome"/>
</dbReference>
<dbReference type="InterPro" id="IPR013525">
    <property type="entry name" value="ABC2_TM"/>
</dbReference>
<feature type="transmembrane region" description="Helical" evidence="9">
    <location>
        <begin position="178"/>
        <end position="196"/>
    </location>
</feature>